<dbReference type="InParanoid" id="F4HT92"/>
<protein>
    <submittedName>
        <fullName evidence="2">Uncharacterized protein</fullName>
    </submittedName>
</protein>
<dbReference type="Araport" id="AT1G47495"/>
<dbReference type="ExpressionAtlas" id="F4HT92">
    <property type="expression patterns" value="baseline"/>
</dbReference>
<dbReference type="PaxDb" id="3702-AT1G47495.1"/>
<dbReference type="RefSeq" id="NP_683406.1">
    <property type="nucleotide sequence ID" value="NM_148565.1"/>
</dbReference>
<reference evidence="2 3" key="1">
    <citation type="journal article" date="2000" name="Nature">
        <title>Sequence and analysis of chromosome 1 of the plant Arabidopsis thaliana.</title>
        <authorList>
            <person name="Theologis A."/>
            <person name="Ecker J.R."/>
            <person name="Palm C.J."/>
            <person name="Federspiel N.A."/>
            <person name="Kaul S."/>
            <person name="White O."/>
            <person name="Alonso J."/>
            <person name="Altafi H."/>
            <person name="Araujo R."/>
            <person name="Bowman C.L."/>
            <person name="Brooks S.Y."/>
            <person name="Buehler E."/>
            <person name="Chan A."/>
            <person name="Chao Q."/>
            <person name="Chen H."/>
            <person name="Cheuk R.F."/>
            <person name="Chin C.W."/>
            <person name="Chung M.K."/>
            <person name="Conn L."/>
            <person name="Conway A.B."/>
            <person name="Conway A.R."/>
            <person name="Creasy T.H."/>
            <person name="Dewar K."/>
            <person name="Dunn P."/>
            <person name="Etgu P."/>
            <person name="Feldblyum T.V."/>
            <person name="Feng J."/>
            <person name="Fong B."/>
            <person name="Fujii C.Y."/>
            <person name="Gill J.E."/>
            <person name="Goldsmith A.D."/>
            <person name="Haas B."/>
            <person name="Hansen N.F."/>
            <person name="Hughes B."/>
            <person name="Huizar L."/>
            <person name="Hunter J.L."/>
            <person name="Jenkins J."/>
            <person name="Johnson-Hopson C."/>
            <person name="Khan S."/>
            <person name="Khaykin E."/>
            <person name="Kim C.J."/>
            <person name="Koo H.L."/>
            <person name="Kremenetskaia I."/>
            <person name="Kurtz D.B."/>
            <person name="Kwan A."/>
            <person name="Lam B."/>
            <person name="Langin-Hooper S."/>
            <person name="Lee A."/>
            <person name="Lee J.M."/>
            <person name="Lenz C.A."/>
            <person name="Li J.H."/>
            <person name="Li Y."/>
            <person name="Lin X."/>
            <person name="Liu S.X."/>
            <person name="Liu Z.A."/>
            <person name="Luros J.S."/>
            <person name="Maiti R."/>
            <person name="Marziali A."/>
            <person name="Militscher J."/>
            <person name="Miranda M."/>
            <person name="Nguyen M."/>
            <person name="Nierman W.C."/>
            <person name="Osborne B.I."/>
            <person name="Pai G."/>
            <person name="Peterson J."/>
            <person name="Pham P.K."/>
            <person name="Rizzo M."/>
            <person name="Rooney T."/>
            <person name="Rowley D."/>
            <person name="Sakano H."/>
            <person name="Salzberg S.L."/>
            <person name="Schwartz J.R."/>
            <person name="Shinn P."/>
            <person name="Southwick A.M."/>
            <person name="Sun H."/>
            <person name="Tallon L.J."/>
            <person name="Tambunga G."/>
            <person name="Toriumi M.J."/>
            <person name="Town C.D."/>
            <person name="Utterback T."/>
            <person name="Van Aken S."/>
            <person name="Vaysberg M."/>
            <person name="Vysotskaia V.S."/>
            <person name="Walker M."/>
            <person name="Wu D."/>
            <person name="Yu G."/>
            <person name="Fraser C.M."/>
            <person name="Venter J.C."/>
            <person name="Davis R.W."/>
        </authorList>
    </citation>
    <scope>NUCLEOTIDE SEQUENCE [LARGE SCALE GENOMIC DNA]</scope>
    <source>
        <strain evidence="3">cv. Columbia</strain>
    </source>
</reference>
<proteinExistence type="predicted"/>
<dbReference type="HOGENOM" id="CLU_1818458_0_0_1"/>
<name>F4HT92_ARATH</name>
<accession>F4HT92</accession>
<dbReference type="EMBL" id="CP002684">
    <property type="protein sequence ID" value="AEE32175.1"/>
    <property type="molecule type" value="Genomic_DNA"/>
</dbReference>
<evidence type="ECO:0000313" key="2">
    <source>
        <dbReference type="EMBL" id="AEE32175.1"/>
    </source>
</evidence>
<dbReference type="KEGG" id="ath:AT1G47495"/>
<dbReference type="TAIR" id="AT1G47495"/>
<dbReference type="Proteomes" id="UP000006548">
    <property type="component" value="Chromosome 1"/>
</dbReference>
<reference evidence="3" key="2">
    <citation type="journal article" date="2017" name="Plant J.">
        <title>Araport11: a complete reannotation of the Arabidopsis thaliana reference genome.</title>
        <authorList>
            <person name="Cheng C.Y."/>
            <person name="Krishnakumar V."/>
            <person name="Chan A.P."/>
            <person name="Thibaud-Nissen F."/>
            <person name="Schobel S."/>
            <person name="Town C.D."/>
        </authorList>
    </citation>
    <scope>GENOME REANNOTATION</scope>
    <source>
        <strain evidence="3">cv. Columbia</strain>
    </source>
</reference>
<organism evidence="2 3">
    <name type="scientific">Arabidopsis thaliana</name>
    <name type="common">Mouse-ear cress</name>
    <dbReference type="NCBI Taxonomy" id="3702"/>
    <lineage>
        <taxon>Eukaryota</taxon>
        <taxon>Viridiplantae</taxon>
        <taxon>Streptophyta</taxon>
        <taxon>Embryophyta</taxon>
        <taxon>Tracheophyta</taxon>
        <taxon>Spermatophyta</taxon>
        <taxon>Magnoliopsida</taxon>
        <taxon>eudicotyledons</taxon>
        <taxon>Gunneridae</taxon>
        <taxon>Pentapetalae</taxon>
        <taxon>rosids</taxon>
        <taxon>malvids</taxon>
        <taxon>Brassicales</taxon>
        <taxon>Brassicaceae</taxon>
        <taxon>Camelineae</taxon>
        <taxon>Arabidopsis</taxon>
    </lineage>
</organism>
<evidence type="ECO:0000313" key="3">
    <source>
        <dbReference type="Proteomes" id="UP000006548"/>
    </source>
</evidence>
<evidence type="ECO:0000313" key="1">
    <source>
        <dbReference type="Araport" id="AT1G47495"/>
    </source>
</evidence>
<sequence>MDEDLELWKENSETLFNNVLVKFKHAKKHHLMKLRIQLKQDGEGSRLLRLQHGVSFCWKNSARLLSKKRTLTSEKNGAREDVYLREKWEHNRYIPRKKNEAQEDAYLKKKMEHKRMLTSEKNGAQKDAFLKEKWSIRGCLPQ</sequence>
<gene>
    <name evidence="1 2" type="ordered locus">At1g47495</name>
</gene>
<keyword evidence="3" id="KW-1185">Reference proteome</keyword>
<dbReference type="AlphaFoldDB" id="F4HT92"/>
<dbReference type="GeneID" id="841158"/>